<name>A0AAV9XW14_9CRYT</name>
<dbReference type="CDD" id="cd05467">
    <property type="entry name" value="CBM20"/>
    <property type="match status" value="1"/>
</dbReference>
<dbReference type="InterPro" id="IPR002044">
    <property type="entry name" value="CBM20"/>
</dbReference>
<reference evidence="2 3" key="1">
    <citation type="submission" date="2023-10" db="EMBL/GenBank/DDBJ databases">
        <title>Comparative genomics analysis reveals potential genetic determinants of host preference in Cryptosporidium xiaoi.</title>
        <authorList>
            <person name="Xiao L."/>
            <person name="Li J."/>
        </authorList>
    </citation>
    <scope>NUCLEOTIDE SEQUENCE [LARGE SCALE GENOMIC DNA]</scope>
    <source>
        <strain evidence="2 3">52996</strain>
    </source>
</reference>
<organism evidence="2 3">
    <name type="scientific">Cryptosporidium xiaoi</name>
    <dbReference type="NCBI Taxonomy" id="659607"/>
    <lineage>
        <taxon>Eukaryota</taxon>
        <taxon>Sar</taxon>
        <taxon>Alveolata</taxon>
        <taxon>Apicomplexa</taxon>
        <taxon>Conoidasida</taxon>
        <taxon>Coccidia</taxon>
        <taxon>Eucoccidiorida</taxon>
        <taxon>Eimeriorina</taxon>
        <taxon>Cryptosporidiidae</taxon>
        <taxon>Cryptosporidium</taxon>
    </lineage>
</organism>
<evidence type="ECO:0000259" key="1">
    <source>
        <dbReference type="PROSITE" id="PS51166"/>
    </source>
</evidence>
<dbReference type="PANTHER" id="PTHR15048:SF0">
    <property type="entry name" value="STARCH-BINDING DOMAIN-CONTAINING PROTEIN 1"/>
    <property type="match status" value="1"/>
</dbReference>
<dbReference type="Pfam" id="PF00686">
    <property type="entry name" value="CBM_20"/>
    <property type="match status" value="1"/>
</dbReference>
<comment type="caution">
    <text evidence="2">The sequence shown here is derived from an EMBL/GenBank/DDBJ whole genome shotgun (WGS) entry which is preliminary data.</text>
</comment>
<dbReference type="SUPFAM" id="SSF49452">
    <property type="entry name" value="Starch-binding domain-like"/>
    <property type="match status" value="1"/>
</dbReference>
<dbReference type="EMBL" id="JAWDEY010000018">
    <property type="protein sequence ID" value="KAK6588960.1"/>
    <property type="molecule type" value="Genomic_DNA"/>
</dbReference>
<dbReference type="InterPro" id="IPR013784">
    <property type="entry name" value="Carb-bd-like_fold"/>
</dbReference>
<dbReference type="InterPro" id="IPR013783">
    <property type="entry name" value="Ig-like_fold"/>
</dbReference>
<keyword evidence="3" id="KW-1185">Reference proteome</keyword>
<evidence type="ECO:0000313" key="2">
    <source>
        <dbReference type="EMBL" id="KAK6588960.1"/>
    </source>
</evidence>
<evidence type="ECO:0000313" key="3">
    <source>
        <dbReference type="Proteomes" id="UP001311799"/>
    </source>
</evidence>
<feature type="domain" description="CBM20" evidence="1">
    <location>
        <begin position="47"/>
        <end position="155"/>
    </location>
</feature>
<dbReference type="Proteomes" id="UP001311799">
    <property type="component" value="Unassembled WGS sequence"/>
</dbReference>
<dbReference type="SMART" id="SM01065">
    <property type="entry name" value="CBM_2"/>
    <property type="match status" value="1"/>
</dbReference>
<gene>
    <name evidence="2" type="ORF">RS030_263668</name>
</gene>
<dbReference type="GO" id="GO:2001070">
    <property type="term" value="F:starch binding"/>
    <property type="evidence" value="ECO:0007669"/>
    <property type="project" value="InterPro"/>
</dbReference>
<sequence>MEQSRQERSENVSEDNRERIRKLYEKRLHERKLRIYEEALEEAIRREKMGVYLTIKFSVKYETKFGQELRVVGNIKELGDWDVEKSLSMTWTEGSFWTVSVKILPANNIENIEYKYILIDNNPGNSYRWEPGKNHSVQINKDSLRELQLTDAWGGGGLY</sequence>
<dbReference type="PANTHER" id="PTHR15048">
    <property type="entry name" value="STARCH-BINDING DOMAIN-CONTAINING PROTEIN 1"/>
    <property type="match status" value="1"/>
</dbReference>
<accession>A0AAV9XW14</accession>
<dbReference type="PROSITE" id="PS51166">
    <property type="entry name" value="CBM20"/>
    <property type="match status" value="1"/>
</dbReference>
<dbReference type="Gene3D" id="2.60.40.10">
    <property type="entry name" value="Immunoglobulins"/>
    <property type="match status" value="1"/>
</dbReference>
<proteinExistence type="predicted"/>
<dbReference type="AlphaFoldDB" id="A0AAV9XW14"/>
<protein>
    <submittedName>
        <fullName evidence="2">Glucan 1</fullName>
    </submittedName>
</protein>
<dbReference type="GO" id="GO:0016020">
    <property type="term" value="C:membrane"/>
    <property type="evidence" value="ECO:0007669"/>
    <property type="project" value="TreeGrafter"/>
</dbReference>